<evidence type="ECO:0000313" key="2">
    <source>
        <dbReference type="Proteomes" id="UP000254704"/>
    </source>
</evidence>
<dbReference type="InterPro" id="IPR001227">
    <property type="entry name" value="Ac_transferase_dom_sf"/>
</dbReference>
<evidence type="ECO:0000313" key="1">
    <source>
        <dbReference type="EMBL" id="SUC03303.1"/>
    </source>
</evidence>
<accession>A0A379ESG7</accession>
<dbReference type="InterPro" id="IPR016035">
    <property type="entry name" value="Acyl_Trfase/lysoPLipase"/>
</dbReference>
<dbReference type="GO" id="GO:0004314">
    <property type="term" value="F:[acyl-carrier-protein] S-malonyltransferase activity"/>
    <property type="evidence" value="ECO:0007669"/>
    <property type="project" value="UniProtKB-EC"/>
</dbReference>
<sequence length="50" mass="5617">MNNVDVATETESSLIRNALVRQLYNPVRWTETVETMANEGVEVLVEIGPK</sequence>
<dbReference type="EMBL" id="UGTV01000004">
    <property type="protein sequence ID" value="SUC03303.1"/>
    <property type="molecule type" value="Genomic_DNA"/>
</dbReference>
<dbReference type="Gene3D" id="3.40.366.10">
    <property type="entry name" value="Malonyl-Coenzyme A Acyl Carrier Protein, domain 2"/>
    <property type="match status" value="1"/>
</dbReference>
<dbReference type="SUPFAM" id="SSF52151">
    <property type="entry name" value="FabD/lysophospholipase-like"/>
    <property type="match status" value="1"/>
</dbReference>
<reference evidence="1 2" key="1">
    <citation type="submission" date="2018-06" db="EMBL/GenBank/DDBJ databases">
        <authorList>
            <consortium name="Pathogen Informatics"/>
            <person name="Doyle S."/>
        </authorList>
    </citation>
    <scope>NUCLEOTIDE SEQUENCE [LARGE SCALE GENOMIC DNA]</scope>
    <source>
        <strain evidence="1 2">NCTC11621</strain>
    </source>
</reference>
<protein>
    <submittedName>
        <fullName evidence="1">Malonyl CoA-acyl carrier protein transacylase</fullName>
        <ecNumber evidence="1">2.3.1.39</ecNumber>
    </submittedName>
</protein>
<dbReference type="EC" id="2.3.1.39" evidence="1"/>
<name>A0A379ESG7_9PAST</name>
<dbReference type="Proteomes" id="UP000254704">
    <property type="component" value="Unassembled WGS sequence"/>
</dbReference>
<proteinExistence type="predicted"/>
<dbReference type="AlphaFoldDB" id="A0A379ESG7"/>
<keyword evidence="1" id="KW-0012">Acyltransferase</keyword>
<organism evidence="1 2">
    <name type="scientific">Pasteurella canis</name>
    <dbReference type="NCBI Taxonomy" id="753"/>
    <lineage>
        <taxon>Bacteria</taxon>
        <taxon>Pseudomonadati</taxon>
        <taxon>Pseudomonadota</taxon>
        <taxon>Gammaproteobacteria</taxon>
        <taxon>Pasteurellales</taxon>
        <taxon>Pasteurellaceae</taxon>
        <taxon>Pasteurella</taxon>
    </lineage>
</organism>
<keyword evidence="1" id="KW-0808">Transferase</keyword>
<gene>
    <name evidence="1" type="primary">fabD_2</name>
    <name evidence="1" type="ORF">NCTC11621_00053</name>
</gene>